<dbReference type="Proteomes" id="UP000704712">
    <property type="component" value="Unassembled WGS sequence"/>
</dbReference>
<organism evidence="2 3">
    <name type="scientific">Phytophthora infestans</name>
    <name type="common">Potato late blight agent</name>
    <name type="synonym">Botrytis infestans</name>
    <dbReference type="NCBI Taxonomy" id="4787"/>
    <lineage>
        <taxon>Eukaryota</taxon>
        <taxon>Sar</taxon>
        <taxon>Stramenopiles</taxon>
        <taxon>Oomycota</taxon>
        <taxon>Peronosporomycetes</taxon>
        <taxon>Peronosporales</taxon>
        <taxon>Peronosporaceae</taxon>
        <taxon>Phytophthora</taxon>
    </lineage>
</organism>
<gene>
    <name evidence="2" type="ORF">GN958_ATG04941</name>
</gene>
<feature type="compositionally biased region" description="Polar residues" evidence="1">
    <location>
        <begin position="105"/>
        <end position="114"/>
    </location>
</feature>
<feature type="region of interest" description="Disordered" evidence="1">
    <location>
        <begin position="54"/>
        <end position="120"/>
    </location>
</feature>
<evidence type="ECO:0000313" key="2">
    <source>
        <dbReference type="EMBL" id="KAF4145868.1"/>
    </source>
</evidence>
<comment type="caution">
    <text evidence="2">The sequence shown here is derived from an EMBL/GenBank/DDBJ whole genome shotgun (WGS) entry which is preliminary data.</text>
</comment>
<dbReference type="EMBL" id="JAACNO010000683">
    <property type="protein sequence ID" value="KAF4145868.1"/>
    <property type="molecule type" value="Genomic_DNA"/>
</dbReference>
<dbReference type="AlphaFoldDB" id="A0A8S9V5S8"/>
<reference evidence="2" key="1">
    <citation type="submission" date="2020-03" db="EMBL/GenBank/DDBJ databases">
        <title>Hybrid Assembly of Korean Phytophthora infestans isolates.</title>
        <authorList>
            <person name="Prokchorchik M."/>
            <person name="Lee Y."/>
            <person name="Seo J."/>
            <person name="Cho J.-H."/>
            <person name="Park Y.-E."/>
            <person name="Jang D.-C."/>
            <person name="Im J.-S."/>
            <person name="Choi J.-G."/>
            <person name="Park H.-J."/>
            <person name="Lee G.-B."/>
            <person name="Lee Y.-G."/>
            <person name="Hong S.-Y."/>
            <person name="Cho K."/>
            <person name="Sohn K.H."/>
        </authorList>
    </citation>
    <scope>NUCLEOTIDE SEQUENCE</scope>
    <source>
        <strain evidence="2">KR_2_A2</strain>
    </source>
</reference>
<protein>
    <submittedName>
        <fullName evidence="2">Uncharacterized protein</fullName>
    </submittedName>
</protein>
<evidence type="ECO:0000256" key="1">
    <source>
        <dbReference type="SAM" id="MobiDB-lite"/>
    </source>
</evidence>
<accession>A0A8S9V5S8</accession>
<name>A0A8S9V5S8_PHYIN</name>
<proteinExistence type="predicted"/>
<evidence type="ECO:0000313" key="3">
    <source>
        <dbReference type="Proteomes" id="UP000704712"/>
    </source>
</evidence>
<feature type="compositionally biased region" description="Polar residues" evidence="1">
    <location>
        <begin position="64"/>
        <end position="82"/>
    </location>
</feature>
<sequence length="178" mass="18834">MKQVTHASYVHRARLGVAAQKLMLRSPMDQDGYAEKKPIPSSVISHAHCANVTEPPTTLGLPPSYTQYEESHTDTSLPSSDQVGGRAPSSAVQEPQRKKAKRATQRPSSTNTAKATEIELPLHKASNCGATKITSDVASAETMAGGTPKPKMVGMRKSTAISAGINPSEILSATHMSS</sequence>